<dbReference type="Gene3D" id="3.90.70.10">
    <property type="entry name" value="Cysteine proteinases"/>
    <property type="match status" value="1"/>
</dbReference>
<feature type="compositionally biased region" description="Low complexity" evidence="3">
    <location>
        <begin position="336"/>
        <end position="353"/>
    </location>
</feature>
<sequence>MGASCIFCALQHIFQQFQYSKDQALPPTVLRSALAETFQEENRFQLGFMDDAAECFENILNRIHIHIGNSVREDQDVCTSPHCIPHQKFGLALVEQSVCACGATSEPFSFIEMVHYVSATALCAENEAMGQHYGNTQNISSTFGELIKVAGNLGDLRSCPSDCGAKIEMRKVLMNCPDVVSIGIVWDSEEPEVQQIVNLVHTLGTTLRLADLFHTAVDERANHLELYLVGMVCYYGKHYSTFFFHTKLRKWVYFDDAQVSEVGKRWSNVISKCIKGHHQPLLLIYANPNANPISTTTAPKHITMIPGYSNKFNLRREVLKEYAETDSLKYDSGEVTSLSESLPGEESSGTESLQAQNTILSSHMKSPNHAKHKLLPVVISEPISEATKKSDHKKFHSKRHQKPKEGSSKFYASDEHKKTLQPEQSNVLSELSQSYIDKSSTPVDSNPTHATGTEIYKPKFTWKMTGEPSKKTPKMGQYVEPNPANWTTYKPYNVQSASGGKAPPLSKATGLSTNKEVSVKAVGQKGMAAFCVTKKPSTSKLSSHQRSLSPTSSLGLQSAVKQSPASLAKSLDKSSVKMDEVNSARSSRLSSASKPSDSGISSHSSESTLASSDSTISNTGFLHAATDTTANKNVKSNLLKSPAPAQYVKTRPPLPPKPPFLSLPLQTEPCSDTNSQSQIATANSLPALATLAAMMQMQSQSPEFNHVNTVKSGSRDKFADLLQDAEDLIEQSRAADAILDYSSALQLCLEATKVVETILTMKDVPNEYLMQARIKHGECVNRGTGLIL</sequence>
<comment type="caution">
    <text evidence="5">The sequence shown here is derived from an EMBL/GenBank/DDBJ whole genome shotgun (WGS) entry which is preliminary data.</text>
</comment>
<dbReference type="Proteomes" id="UP001642483">
    <property type="component" value="Unassembled WGS sequence"/>
</dbReference>
<gene>
    <name evidence="5" type="ORF">CVLEPA_LOCUS4885</name>
</gene>
<feature type="region of interest" description="Disordered" evidence="3">
    <location>
        <begin position="385"/>
        <end position="428"/>
    </location>
</feature>
<evidence type="ECO:0000256" key="1">
    <source>
        <dbReference type="ARBA" id="ARBA00022786"/>
    </source>
</evidence>
<accession>A0ABP0F6G5</accession>
<feature type="compositionally biased region" description="Basic and acidic residues" evidence="3">
    <location>
        <begin position="570"/>
        <end position="582"/>
    </location>
</feature>
<dbReference type="InterPro" id="IPR052398">
    <property type="entry name" value="Ubiquitin_hydrolase_53/54"/>
</dbReference>
<dbReference type="InterPro" id="IPR028889">
    <property type="entry name" value="USP"/>
</dbReference>
<protein>
    <recommendedName>
        <fullName evidence="4">USP domain-containing protein</fullName>
    </recommendedName>
</protein>
<organism evidence="5 6">
    <name type="scientific">Clavelina lepadiformis</name>
    <name type="common">Light-bulb sea squirt</name>
    <name type="synonym">Ascidia lepadiformis</name>
    <dbReference type="NCBI Taxonomy" id="159417"/>
    <lineage>
        <taxon>Eukaryota</taxon>
        <taxon>Metazoa</taxon>
        <taxon>Chordata</taxon>
        <taxon>Tunicata</taxon>
        <taxon>Ascidiacea</taxon>
        <taxon>Aplousobranchia</taxon>
        <taxon>Clavelinidae</taxon>
        <taxon>Clavelina</taxon>
    </lineage>
</organism>
<keyword evidence="6" id="KW-1185">Reference proteome</keyword>
<evidence type="ECO:0000256" key="2">
    <source>
        <dbReference type="ARBA" id="ARBA00022801"/>
    </source>
</evidence>
<proteinExistence type="predicted"/>
<dbReference type="PANTHER" id="PTHR22975">
    <property type="entry name" value="UBIQUITIN SPECIFIC PROTEINASE"/>
    <property type="match status" value="1"/>
</dbReference>
<dbReference type="Pfam" id="PF00443">
    <property type="entry name" value="UCH"/>
    <property type="match status" value="1"/>
</dbReference>
<dbReference type="SUPFAM" id="SSF54001">
    <property type="entry name" value="Cysteine proteinases"/>
    <property type="match status" value="1"/>
</dbReference>
<evidence type="ECO:0000256" key="3">
    <source>
        <dbReference type="SAM" id="MobiDB-lite"/>
    </source>
</evidence>
<dbReference type="PROSITE" id="PS50235">
    <property type="entry name" value="USP_3"/>
    <property type="match status" value="1"/>
</dbReference>
<dbReference type="EMBL" id="CAWYQH010000013">
    <property type="protein sequence ID" value="CAK8675299.1"/>
    <property type="molecule type" value="Genomic_DNA"/>
</dbReference>
<feature type="domain" description="USP" evidence="4">
    <location>
        <begin position="1"/>
        <end position="288"/>
    </location>
</feature>
<name>A0ABP0F6G5_CLALP</name>
<evidence type="ECO:0000313" key="5">
    <source>
        <dbReference type="EMBL" id="CAK8675299.1"/>
    </source>
</evidence>
<feature type="compositionally biased region" description="Basic residues" evidence="3">
    <location>
        <begin position="390"/>
        <end position="402"/>
    </location>
</feature>
<evidence type="ECO:0000259" key="4">
    <source>
        <dbReference type="PROSITE" id="PS50235"/>
    </source>
</evidence>
<keyword evidence="2" id="KW-0378">Hydrolase</keyword>
<reference evidence="5 6" key="1">
    <citation type="submission" date="2024-02" db="EMBL/GenBank/DDBJ databases">
        <authorList>
            <person name="Daric V."/>
            <person name="Darras S."/>
        </authorList>
    </citation>
    <scope>NUCLEOTIDE SEQUENCE [LARGE SCALE GENOMIC DNA]</scope>
</reference>
<evidence type="ECO:0000313" key="6">
    <source>
        <dbReference type="Proteomes" id="UP001642483"/>
    </source>
</evidence>
<keyword evidence="1" id="KW-0833">Ubl conjugation pathway</keyword>
<feature type="region of interest" description="Disordered" evidence="3">
    <location>
        <begin position="334"/>
        <end position="353"/>
    </location>
</feature>
<feature type="region of interest" description="Disordered" evidence="3">
    <location>
        <begin position="536"/>
        <end position="614"/>
    </location>
</feature>
<feature type="compositionally biased region" description="Polar residues" evidence="3">
    <location>
        <begin position="536"/>
        <end position="565"/>
    </location>
</feature>
<dbReference type="CDD" id="cd02257">
    <property type="entry name" value="Peptidase_C19"/>
    <property type="match status" value="1"/>
</dbReference>
<dbReference type="InterPro" id="IPR001394">
    <property type="entry name" value="Peptidase_C19_UCH"/>
</dbReference>
<feature type="compositionally biased region" description="Low complexity" evidence="3">
    <location>
        <begin position="583"/>
        <end position="614"/>
    </location>
</feature>
<feature type="compositionally biased region" description="Basic and acidic residues" evidence="3">
    <location>
        <begin position="403"/>
        <end position="420"/>
    </location>
</feature>
<dbReference type="PANTHER" id="PTHR22975:SF9">
    <property type="entry name" value="ECHINUS SPLICE FORM 3"/>
    <property type="match status" value="1"/>
</dbReference>
<dbReference type="InterPro" id="IPR038765">
    <property type="entry name" value="Papain-like_cys_pep_sf"/>
</dbReference>